<reference evidence="3 4" key="1">
    <citation type="submission" date="2017-07" db="EMBL/GenBank/DDBJ databases">
        <title>Phylogenetic study on the rhizospheric bacterium Ochrobactrum sp. A44.</title>
        <authorList>
            <person name="Krzyzanowska D.M."/>
            <person name="Ossowicki A."/>
            <person name="Rajewska M."/>
            <person name="Maciag T."/>
            <person name="Kaczynski Z."/>
            <person name="Czerwicka M."/>
            <person name="Jafra S."/>
        </authorList>
    </citation>
    <scope>NUCLEOTIDE SEQUENCE [LARGE SCALE GENOMIC DNA]</scope>
    <source>
        <strain evidence="3 4">CCUG 30717</strain>
    </source>
</reference>
<protein>
    <recommendedName>
        <fullName evidence="2">Rad50/SbcC-type AAA domain-containing protein</fullName>
    </recommendedName>
</protein>
<name>A0A256G7G5_9HYPH</name>
<dbReference type="InterPro" id="IPR027417">
    <property type="entry name" value="P-loop_NTPase"/>
</dbReference>
<dbReference type="InterPro" id="IPR022205">
    <property type="entry name" value="DUF3732"/>
</dbReference>
<dbReference type="Proteomes" id="UP000216188">
    <property type="component" value="Unassembled WGS sequence"/>
</dbReference>
<dbReference type="Pfam" id="PF12532">
    <property type="entry name" value="DUF3732"/>
    <property type="match status" value="1"/>
</dbReference>
<dbReference type="GO" id="GO:0016887">
    <property type="term" value="F:ATP hydrolysis activity"/>
    <property type="evidence" value="ECO:0007669"/>
    <property type="project" value="InterPro"/>
</dbReference>
<dbReference type="AlphaFoldDB" id="A0A256G7G5"/>
<sequence length="644" mass="72927">MSFIIKAIVIYSHVGEQQIVPFRETGLNIITGKSKTGKSAIIDIVDYCLGRGSYNVAEGTIRKKVSWFGLHIAKGEDEVFIARDNPGPGSGTGSKVFICRGRNLAYPSLDEITKNTTEESLKEFVTRFAGIQENEHRPTSGTRPPLEADIGHALFLCFQKQNTIASQDQLFHRMNEQFLPQAMKDTLPYFLGAVDEDHFRLFAELDELQKKLRLLEAQQAKHVQAVDVSRSRLTRILNEGKKVGLIRQDYQAVDDSVFAFLARIGESAIDQPDLTSDFGETIARLRGEQSTLQERLGDLNQDIRAARAFFSDQTEYSREVSEQRSRLKSIELFKTDIESPDQCPFCDSHLESPLPRVTQVRDSLRRVSTQLDGLYRDNPHIQRHIADLESKIGEATDNLKLVQRELQRAVLDDEAAKARQDLIVSRGRFLGRLAEFLEAMAPDRDDLELAAEIEQIKGLIAAVRSRINSDDIESRLQTILSFISQKMTDYSELLDLEHSGSSLRLDVKKLTVVANTVDGPIPLNRMGSGENWVGYHVLSHLAIHWWLRERDRPVPGFLIFDQPTQAYYPPDISEGGLEQIEKDADRAAVKALFKLMAHACHEIKPDFQVIVLDHAHLTDDWFEDSIVREWRGDSALVPYHWPEG</sequence>
<evidence type="ECO:0000259" key="2">
    <source>
        <dbReference type="Pfam" id="PF13476"/>
    </source>
</evidence>
<dbReference type="InterPro" id="IPR038729">
    <property type="entry name" value="Rad50/SbcC_AAA"/>
</dbReference>
<dbReference type="RefSeq" id="WP_094544301.1">
    <property type="nucleotide sequence ID" value="NZ_JBHEEM010000022.1"/>
</dbReference>
<comment type="caution">
    <text evidence="3">The sequence shown here is derived from an EMBL/GenBank/DDBJ whole genome shotgun (WGS) entry which is preliminary data.</text>
</comment>
<evidence type="ECO:0000313" key="3">
    <source>
        <dbReference type="EMBL" id="OYR22910.1"/>
    </source>
</evidence>
<dbReference type="GO" id="GO:0006302">
    <property type="term" value="P:double-strand break repair"/>
    <property type="evidence" value="ECO:0007669"/>
    <property type="project" value="InterPro"/>
</dbReference>
<dbReference type="Gene3D" id="3.40.50.300">
    <property type="entry name" value="P-loop containing nucleotide triphosphate hydrolases"/>
    <property type="match status" value="1"/>
</dbReference>
<evidence type="ECO:0000256" key="1">
    <source>
        <dbReference type="SAM" id="Coils"/>
    </source>
</evidence>
<organism evidence="3 4">
    <name type="scientific">Brucella pseudogrignonensis</name>
    <dbReference type="NCBI Taxonomy" id="419475"/>
    <lineage>
        <taxon>Bacteria</taxon>
        <taxon>Pseudomonadati</taxon>
        <taxon>Pseudomonadota</taxon>
        <taxon>Alphaproteobacteria</taxon>
        <taxon>Hyphomicrobiales</taxon>
        <taxon>Brucellaceae</taxon>
        <taxon>Brucella/Ochrobactrum group</taxon>
        <taxon>Brucella</taxon>
    </lineage>
</organism>
<dbReference type="EMBL" id="NNRM01000042">
    <property type="protein sequence ID" value="OYR22910.1"/>
    <property type="molecule type" value="Genomic_DNA"/>
</dbReference>
<feature type="coiled-coil region" evidence="1">
    <location>
        <begin position="198"/>
        <end position="225"/>
    </location>
</feature>
<dbReference type="Pfam" id="PF13476">
    <property type="entry name" value="AAA_23"/>
    <property type="match status" value="1"/>
</dbReference>
<gene>
    <name evidence="3" type="ORF">CEV34_4108</name>
</gene>
<feature type="domain" description="Rad50/SbcC-type AAA" evidence="2">
    <location>
        <begin position="10"/>
        <end position="219"/>
    </location>
</feature>
<proteinExistence type="predicted"/>
<evidence type="ECO:0000313" key="4">
    <source>
        <dbReference type="Proteomes" id="UP000216188"/>
    </source>
</evidence>
<accession>A0A256G7G5</accession>
<keyword evidence="4" id="KW-1185">Reference proteome</keyword>
<keyword evidence="1" id="KW-0175">Coiled coil</keyword>